<evidence type="ECO:0000313" key="3">
    <source>
        <dbReference type="Proteomes" id="UP000501812"/>
    </source>
</evidence>
<organism evidence="2 3">
    <name type="scientific">Luteolibacter luteus</name>
    <dbReference type="NCBI Taxonomy" id="2728835"/>
    <lineage>
        <taxon>Bacteria</taxon>
        <taxon>Pseudomonadati</taxon>
        <taxon>Verrucomicrobiota</taxon>
        <taxon>Verrucomicrobiia</taxon>
        <taxon>Verrucomicrobiales</taxon>
        <taxon>Verrucomicrobiaceae</taxon>
        <taxon>Luteolibacter</taxon>
    </lineage>
</organism>
<name>A0A858RIJ4_9BACT</name>
<evidence type="ECO:0000313" key="2">
    <source>
        <dbReference type="EMBL" id="QJE96727.1"/>
    </source>
</evidence>
<feature type="transmembrane region" description="Helical" evidence="1">
    <location>
        <begin position="482"/>
        <end position="501"/>
    </location>
</feature>
<proteinExistence type="predicted"/>
<dbReference type="RefSeq" id="WP_169455128.1">
    <property type="nucleotide sequence ID" value="NZ_CP051774.1"/>
</dbReference>
<feature type="transmembrane region" description="Helical" evidence="1">
    <location>
        <begin position="592"/>
        <end position="610"/>
    </location>
</feature>
<accession>A0A858RIJ4</accession>
<keyword evidence="1" id="KW-0812">Transmembrane</keyword>
<keyword evidence="1" id="KW-1133">Transmembrane helix</keyword>
<keyword evidence="3" id="KW-1185">Reference proteome</keyword>
<dbReference type="EMBL" id="CP051774">
    <property type="protein sequence ID" value="QJE96727.1"/>
    <property type="molecule type" value="Genomic_DNA"/>
</dbReference>
<feature type="transmembrane region" description="Helical" evidence="1">
    <location>
        <begin position="521"/>
        <end position="540"/>
    </location>
</feature>
<feature type="transmembrane region" description="Helical" evidence="1">
    <location>
        <begin position="446"/>
        <end position="470"/>
    </location>
</feature>
<dbReference type="AlphaFoldDB" id="A0A858RIJ4"/>
<reference evidence="2 3" key="1">
    <citation type="submission" date="2020-04" db="EMBL/GenBank/DDBJ databases">
        <title>Luteolibacter sp. G-1-1-1 isolated from soil.</title>
        <authorList>
            <person name="Dahal R.H."/>
        </authorList>
    </citation>
    <scope>NUCLEOTIDE SEQUENCE [LARGE SCALE GENOMIC DNA]</scope>
    <source>
        <strain evidence="2 3">G-1-1-1</strain>
    </source>
</reference>
<dbReference type="Proteomes" id="UP000501812">
    <property type="component" value="Chromosome"/>
</dbReference>
<feature type="transmembrane region" description="Helical" evidence="1">
    <location>
        <begin position="403"/>
        <end position="426"/>
    </location>
</feature>
<sequence length="660" mass="72957">MDDFSPPPSEEIPTRFLELATRPLENHPEVRDDAQGELMGRLNFAARGREAEVDDATTRLETSAPGNWVGQAIAIAVLLLVTIVLAVAGGFAPFLEMRNAFGVMVTEGPEIAVFKKPAELTPEQRDFMASTLPPGGGSLFDFESLRKKYPDDPAVYEAVINFDFSRNTVPADYRETWQRLDPHNGIWSYKVAMKKMSEAVDFGAGMVRDEAVFTEGWEALQEALAAEHFQSRLPALRTRYVELLKPQETVIGRSGQFVLANYLGYGTNFSFPQPLATAFKIQAGRLETAKDTAGFHQLVKNWRRLVRKLSADVRTDQDNYAMQTIYRANTELLDVAKRMGATIDAGELERIEREMSAPSSSSFAHVGEMSMMLRSTGGMYWEGMDRELLKPGRMAEYAFTDQIVVILALAALVIVAIFLCIESVRRGKRLNGLANGLEPLFTGEDYLWIAGFGAGVPLLWFVGISGFTPLGCRDLGFLEFEAPISMMQALAAFLLVGAMLIQTAQWRITRRTGFLALGSRHLVVGWIIALLPAATIPLTGTVRYWSGSREDFLLAMLLSCGVPALWLLWQGGAMLFSPGSSALGKVLLARKLAWPVTGLCVLLLASYPLLRAAEKRWIAQDELTSRDPRDGGLTKMEQITIDKGREQRLKAIGSDVDPGW</sequence>
<feature type="transmembrane region" description="Helical" evidence="1">
    <location>
        <begin position="552"/>
        <end position="572"/>
    </location>
</feature>
<protein>
    <submittedName>
        <fullName evidence="2">Uncharacterized protein</fullName>
    </submittedName>
</protein>
<keyword evidence="1" id="KW-0472">Membrane</keyword>
<dbReference type="KEGG" id="luo:HHL09_13355"/>
<gene>
    <name evidence="2" type="ORF">HHL09_13355</name>
</gene>
<feature type="transmembrane region" description="Helical" evidence="1">
    <location>
        <begin position="68"/>
        <end position="95"/>
    </location>
</feature>
<evidence type="ECO:0000256" key="1">
    <source>
        <dbReference type="SAM" id="Phobius"/>
    </source>
</evidence>